<proteinExistence type="predicted"/>
<dbReference type="EMBL" id="FWEV01000072">
    <property type="protein sequence ID" value="SLM28899.1"/>
    <property type="molecule type" value="Genomic_DNA"/>
</dbReference>
<evidence type="ECO:0000313" key="2">
    <source>
        <dbReference type="Proteomes" id="UP000191931"/>
    </source>
</evidence>
<name>A0A1W1H8X2_9BACT</name>
<keyword evidence="2" id="KW-1185">Reference proteome</keyword>
<accession>A0A1W1H8X2</accession>
<sequence length="78" mass="9012">MLITIENTGIDDFYKMLKEQYQLTPEKRFTITFDVKAVIDPEEDVSVGDDLIEGFMEIVEAQKKGFELPNARDLLNEL</sequence>
<organism evidence="1 2">
    <name type="scientific">Desulfamplus magnetovallimortis</name>
    <dbReference type="NCBI Taxonomy" id="1246637"/>
    <lineage>
        <taxon>Bacteria</taxon>
        <taxon>Pseudomonadati</taxon>
        <taxon>Thermodesulfobacteriota</taxon>
        <taxon>Desulfobacteria</taxon>
        <taxon>Desulfobacterales</taxon>
        <taxon>Desulfobacteraceae</taxon>
        <taxon>Desulfamplus</taxon>
    </lineage>
</organism>
<gene>
    <name evidence="1" type="ORF">MTBBW1_1630009</name>
</gene>
<protein>
    <submittedName>
        <fullName evidence="1">Uncharacterized protein</fullName>
    </submittedName>
</protein>
<dbReference type="AlphaFoldDB" id="A0A1W1H8X2"/>
<dbReference type="Proteomes" id="UP000191931">
    <property type="component" value="Unassembled WGS sequence"/>
</dbReference>
<reference evidence="1 2" key="1">
    <citation type="submission" date="2017-03" db="EMBL/GenBank/DDBJ databases">
        <authorList>
            <person name="Afonso C.L."/>
            <person name="Miller P.J."/>
            <person name="Scott M.A."/>
            <person name="Spackman E."/>
            <person name="Goraichik I."/>
            <person name="Dimitrov K.M."/>
            <person name="Suarez D.L."/>
            <person name="Swayne D.E."/>
        </authorList>
    </citation>
    <scope>NUCLEOTIDE SEQUENCE [LARGE SCALE GENOMIC DNA]</scope>
    <source>
        <strain evidence="1">PRJEB14757</strain>
    </source>
</reference>
<dbReference type="STRING" id="1246637.MTBBW1_1630009"/>
<dbReference type="RefSeq" id="WP_080805408.1">
    <property type="nucleotide sequence ID" value="NZ_LT828550.1"/>
</dbReference>
<evidence type="ECO:0000313" key="1">
    <source>
        <dbReference type="EMBL" id="SLM28899.1"/>
    </source>
</evidence>